<protein>
    <recommendedName>
        <fullName evidence="10">DUF590-domain-containing protein</fullName>
    </recommendedName>
</protein>
<evidence type="ECO:0000256" key="3">
    <source>
        <dbReference type="ARBA" id="ARBA00022989"/>
    </source>
</evidence>
<evidence type="ECO:0000259" key="6">
    <source>
        <dbReference type="Pfam" id="PF04547"/>
    </source>
</evidence>
<evidence type="ECO:0000256" key="1">
    <source>
        <dbReference type="ARBA" id="ARBA00004141"/>
    </source>
</evidence>
<name>A0A177CAC3_9PLEO</name>
<feature type="transmembrane region" description="Helical" evidence="5">
    <location>
        <begin position="307"/>
        <end position="328"/>
    </location>
</feature>
<dbReference type="AlphaFoldDB" id="A0A177CAC3"/>
<feature type="domain" description="Anoctamin transmembrane" evidence="6">
    <location>
        <begin position="196"/>
        <end position="657"/>
    </location>
</feature>
<dbReference type="EMBL" id="KV441553">
    <property type="protein sequence ID" value="OAG04603.1"/>
    <property type="molecule type" value="Genomic_DNA"/>
</dbReference>
<dbReference type="Pfam" id="PF04547">
    <property type="entry name" value="Anoctamin"/>
    <property type="match status" value="1"/>
</dbReference>
<proteinExistence type="predicted"/>
<dbReference type="PANTHER" id="PTHR12308:SF77">
    <property type="entry name" value="MEMBRANE STRESS RESPONSE PROTEIN (IST2), PUTATIVE (AFU_ORTHOLOGUE AFUA_4G03330)-RELATED"/>
    <property type="match status" value="1"/>
</dbReference>
<dbReference type="InterPro" id="IPR049456">
    <property type="entry name" value="Anoctamin_N_fung"/>
</dbReference>
<dbReference type="PANTHER" id="PTHR12308">
    <property type="entry name" value="ANOCTAMIN"/>
    <property type="match status" value="1"/>
</dbReference>
<evidence type="ECO:0000313" key="9">
    <source>
        <dbReference type="Proteomes" id="UP000077069"/>
    </source>
</evidence>
<dbReference type="GeneID" id="28762112"/>
<reference evidence="8 9" key="1">
    <citation type="submission" date="2016-05" db="EMBL/GenBank/DDBJ databases">
        <title>Comparative analysis of secretome profiles of manganese(II)-oxidizing ascomycete fungi.</title>
        <authorList>
            <consortium name="DOE Joint Genome Institute"/>
            <person name="Zeiner C.A."/>
            <person name="Purvine S.O."/>
            <person name="Zink E.M."/>
            <person name="Wu S."/>
            <person name="Pasa-Tolic L."/>
            <person name="Chaput D.L."/>
            <person name="Haridas S."/>
            <person name="Grigoriev I.V."/>
            <person name="Santelli C.M."/>
            <person name="Hansel C.M."/>
        </authorList>
    </citation>
    <scope>NUCLEOTIDE SEQUENCE [LARGE SCALE GENOMIC DNA]</scope>
    <source>
        <strain evidence="8 9">AP3s5-JAC2a</strain>
    </source>
</reference>
<dbReference type="OrthoDB" id="296386at2759"/>
<keyword evidence="2 5" id="KW-0812">Transmembrane</keyword>
<keyword evidence="9" id="KW-1185">Reference proteome</keyword>
<comment type="subcellular location">
    <subcellularLocation>
        <location evidence="1">Membrane</location>
        <topology evidence="1">Multi-pass membrane protein</topology>
    </subcellularLocation>
</comment>
<accession>A0A177CAC3</accession>
<evidence type="ECO:0000256" key="5">
    <source>
        <dbReference type="SAM" id="Phobius"/>
    </source>
</evidence>
<feature type="transmembrane region" description="Helical" evidence="5">
    <location>
        <begin position="392"/>
        <end position="414"/>
    </location>
</feature>
<dbReference type="GO" id="GO:0005254">
    <property type="term" value="F:chloride channel activity"/>
    <property type="evidence" value="ECO:0007669"/>
    <property type="project" value="TreeGrafter"/>
</dbReference>
<feature type="domain" description="Anoctamin alpha-beta plait" evidence="7">
    <location>
        <begin position="42"/>
        <end position="163"/>
    </location>
</feature>
<sequence length="731" mass="83641">MSLRIPQVPEKIPEKILEISPLRRADTLGLDDPSSAYIAYNDKYIIVFDFSSLDVSEASKQLSALLNDLESVGLQTEVRAGYDESLLVFVQAPREVLGNTVHHSRVKDWLYGITKKHPGGNSNSIVAGANEAEDLQSLYHLVTWSKELGGAGITPGFGKWENIPSAFPLHNPVRNQKLLVHLSKKFFLTSDDLDQIRDLWGSKVAFYFAFIHDYFLSLAFPCVAGVLAWAFLPKYSLAFAVVICIWCTVFLEYWKIREVDLSIRWNVRGVGKLKVNRPQYQYEKEVVDDAGRVQHYFPRWKRIVRQLAVVPFLVLSTIFLTIVIGTVFALETFIVEGYDGPYDYYLEYVPTVMLALLLPFINNWLEKLAAQLTEYENHRTEDYYEMSLTQKIFVLQSISNYLPIFLTAFVYVPFGETFIPHLRTYILSIAGVAADPNFVFHVDPNKLRNEVITFTVTGQVSSAIEELALPYLKTNARDWWRTYRTSHTFVGGQTRFVKGDDPVEARFLRRVRRQAALAHYDVHEDISEMVLQFGYLALFSPVWPLIPIGFFINNWFELRADIIKITIEHQRPAPVRNDGIGPWVASLEALTWLGSLTSAAIVHLFGFRNSTSYGLNTWWSLPITIFASEHIFLGFRAGVRWALHAIGSEHIRKERSERYAERKKHLDELEASSAKRGHLDVVERERRKSVRMTAADVFWTRQVEEGASMRAGLGMIRASKGSDFDEPMKEE</sequence>
<feature type="transmembrane region" description="Helical" evidence="5">
    <location>
        <begin position="204"/>
        <end position="229"/>
    </location>
</feature>
<evidence type="ECO:0000256" key="4">
    <source>
        <dbReference type="ARBA" id="ARBA00023136"/>
    </source>
</evidence>
<dbReference type="InParanoid" id="A0A177CAC3"/>
<dbReference type="Pfam" id="PF20877">
    <property type="entry name" value="Anoctamin_N"/>
    <property type="match status" value="1"/>
</dbReference>
<evidence type="ECO:0000313" key="8">
    <source>
        <dbReference type="EMBL" id="OAG04603.1"/>
    </source>
</evidence>
<keyword evidence="3 5" id="KW-1133">Transmembrane helix</keyword>
<organism evidence="8 9">
    <name type="scientific">Paraphaeosphaeria sporulosa</name>
    <dbReference type="NCBI Taxonomy" id="1460663"/>
    <lineage>
        <taxon>Eukaryota</taxon>
        <taxon>Fungi</taxon>
        <taxon>Dikarya</taxon>
        <taxon>Ascomycota</taxon>
        <taxon>Pezizomycotina</taxon>
        <taxon>Dothideomycetes</taxon>
        <taxon>Pleosporomycetidae</taxon>
        <taxon>Pleosporales</taxon>
        <taxon>Massarineae</taxon>
        <taxon>Didymosphaeriaceae</taxon>
        <taxon>Paraphaeosphaeria</taxon>
    </lineage>
</organism>
<evidence type="ECO:0008006" key="10">
    <source>
        <dbReference type="Google" id="ProtNLM"/>
    </source>
</evidence>
<feature type="transmembrane region" description="Helical" evidence="5">
    <location>
        <begin position="235"/>
        <end position="254"/>
    </location>
</feature>
<dbReference type="FunCoup" id="A0A177CAC3">
    <property type="interactions" value="305"/>
</dbReference>
<dbReference type="InterPro" id="IPR007632">
    <property type="entry name" value="Anoctamin"/>
</dbReference>
<evidence type="ECO:0000256" key="2">
    <source>
        <dbReference type="ARBA" id="ARBA00022692"/>
    </source>
</evidence>
<evidence type="ECO:0000259" key="7">
    <source>
        <dbReference type="Pfam" id="PF20877"/>
    </source>
</evidence>
<dbReference type="GO" id="GO:0016020">
    <property type="term" value="C:membrane"/>
    <property type="evidence" value="ECO:0007669"/>
    <property type="project" value="UniProtKB-SubCell"/>
</dbReference>
<dbReference type="InterPro" id="IPR049452">
    <property type="entry name" value="Anoctamin_TM"/>
</dbReference>
<dbReference type="Proteomes" id="UP000077069">
    <property type="component" value="Unassembled WGS sequence"/>
</dbReference>
<keyword evidence="4 5" id="KW-0472">Membrane</keyword>
<feature type="transmembrane region" description="Helical" evidence="5">
    <location>
        <begin position="348"/>
        <end position="365"/>
    </location>
</feature>
<dbReference type="GO" id="GO:0032541">
    <property type="term" value="C:cortical endoplasmic reticulum"/>
    <property type="evidence" value="ECO:0007669"/>
    <property type="project" value="TreeGrafter"/>
</dbReference>
<dbReference type="RefSeq" id="XP_018034968.1">
    <property type="nucleotide sequence ID" value="XM_018178626.1"/>
</dbReference>
<gene>
    <name evidence="8" type="ORF">CC84DRAFT_1165026</name>
</gene>